<keyword evidence="3" id="KW-1185">Reference proteome</keyword>
<name>A0A815K519_ADIRI</name>
<proteinExistence type="predicted"/>
<dbReference type="EMBL" id="CAJNOR010003179">
    <property type="protein sequence ID" value="CAF1386501.1"/>
    <property type="molecule type" value="Genomic_DNA"/>
</dbReference>
<dbReference type="Pfam" id="PF18758">
    <property type="entry name" value="KDZ"/>
    <property type="match status" value="1"/>
</dbReference>
<feature type="compositionally biased region" description="Basic and acidic residues" evidence="1">
    <location>
        <begin position="10"/>
        <end position="27"/>
    </location>
</feature>
<dbReference type="InterPro" id="IPR040521">
    <property type="entry name" value="KDZ"/>
</dbReference>
<accession>A0A815K519</accession>
<dbReference type="AlphaFoldDB" id="A0A815K519"/>
<feature type="region of interest" description="Disordered" evidence="1">
    <location>
        <begin position="1"/>
        <end position="54"/>
    </location>
</feature>
<feature type="region of interest" description="Disordered" evidence="1">
    <location>
        <begin position="251"/>
        <end position="282"/>
    </location>
</feature>
<sequence length="1012" mass="117201">MDLSFTIERNSTEQKPADSKEKYHTVDYEEDDIQDQRQPMPIKQSSSRLTKKKAREDETVAQAVANFDPTSDSGKRIINLILNVKSAILIKSTLSRHTTLKNYIPLLDPALDYLIHDIGLLHLFDCGAVVTSNNHRSVPVYVKKMISPVSAKENLCLSKLLKKFSIEHSDYIATWWNISLPSTITLSEEVYDFLSTAPYTTFITVPITVWAPRTRLQEPPVIGLRQVNNHAEPVQSALPLVQPSTVSVHARSNIMPRNPMYSSGNNSMDTNENNSTDSNSEKNASVISTSIIDRQQQPIQTTTNDLDTHDENHIQKQNFQRTQKRSAPVETTNQSIPLLSTDKHYTTNIQQITSDSKMFAYLQPSTSSTTTEHLFNVSELVFIERVDKYFHALTPNKTKHIANICSNTFGRAIDEDMIRYTLSMFHNGFLPQFNLYCDVPNIVNMNYNNKCSISNNTQIDFEDLHSGYSFDYDLHVSYVLIILLSHISILKFHLNRDMAFTELWSTYAEQNKLYTLSNNVFSAICGKYCLQCRTTYSRLLSKRVTVYQFDGKIEDGLIRYYSCTHENSNKHEQPATEYYPNFIKSFHEKIITKELFNNTEYFYIGGDSIFAKKIFTQFETLLVTSHTNFQGFTEAYNLLHNYEQNDRRFAERRIFSQVWMIYQVINFAFFMGYEQISLPITMDRQQNDSFFYSIYDSLYTLFVRFWLNHSEHKPCSLNCSRALVVDGNQKLRRRICLDKSKTISTAEMSSINIGCDKTPVYKSLYCSEHLPQSQSRRNINDRHLTKNQIHATKAKNKLKIHKKHLRSERNFIQHELISCSTLKEMPNQYIDKCVRSFGIIVYVTNCNVTVAFNEIFRSETIKEILNGLISIVNISPTLPPAIIYDDACHLIRRLIDGQTKKEFKITPAIHYLNTKTYNIDRMHLQNHKDKWCRKFLDPQTNPLLVNVNTEACEQLFSWSNGYATSLTNMNQSRCRLMLLLTFHLRNCYLKKINPHLFDIGKEIVTKPRPILI</sequence>
<dbReference type="Proteomes" id="UP000663828">
    <property type="component" value="Unassembled WGS sequence"/>
</dbReference>
<gene>
    <name evidence="2" type="ORF">XAT740_LOCUS33366</name>
</gene>
<reference evidence="2" key="1">
    <citation type="submission" date="2021-02" db="EMBL/GenBank/DDBJ databases">
        <authorList>
            <person name="Nowell W R."/>
        </authorList>
    </citation>
    <scope>NUCLEOTIDE SEQUENCE</scope>
</reference>
<evidence type="ECO:0000256" key="1">
    <source>
        <dbReference type="SAM" id="MobiDB-lite"/>
    </source>
</evidence>
<comment type="caution">
    <text evidence="2">The sequence shown here is derived from an EMBL/GenBank/DDBJ whole genome shotgun (WGS) entry which is preliminary data.</text>
</comment>
<protein>
    <submittedName>
        <fullName evidence="2">Uncharacterized protein</fullName>
    </submittedName>
</protein>
<organism evidence="2 3">
    <name type="scientific">Adineta ricciae</name>
    <name type="common">Rotifer</name>
    <dbReference type="NCBI Taxonomy" id="249248"/>
    <lineage>
        <taxon>Eukaryota</taxon>
        <taxon>Metazoa</taxon>
        <taxon>Spiralia</taxon>
        <taxon>Gnathifera</taxon>
        <taxon>Rotifera</taxon>
        <taxon>Eurotatoria</taxon>
        <taxon>Bdelloidea</taxon>
        <taxon>Adinetida</taxon>
        <taxon>Adinetidae</taxon>
        <taxon>Adineta</taxon>
    </lineage>
</organism>
<evidence type="ECO:0000313" key="2">
    <source>
        <dbReference type="EMBL" id="CAF1386501.1"/>
    </source>
</evidence>
<feature type="compositionally biased region" description="Low complexity" evidence="1">
    <location>
        <begin position="263"/>
        <end position="282"/>
    </location>
</feature>
<evidence type="ECO:0000313" key="3">
    <source>
        <dbReference type="Proteomes" id="UP000663828"/>
    </source>
</evidence>